<protein>
    <submittedName>
        <fullName evidence="2">Uncharacterized protein</fullName>
    </submittedName>
</protein>
<dbReference type="OrthoDB" id="5388417at2759"/>
<dbReference type="GeneID" id="25277687"/>
<evidence type="ECO:0000313" key="2">
    <source>
        <dbReference type="EMBL" id="KEF61181.1"/>
    </source>
</evidence>
<dbReference type="VEuPathDB" id="FungiDB:A1O9_02746"/>
<feature type="transmembrane region" description="Helical" evidence="1">
    <location>
        <begin position="6"/>
        <end position="25"/>
    </location>
</feature>
<keyword evidence="1" id="KW-1133">Transmembrane helix</keyword>
<comment type="caution">
    <text evidence="2">The sequence shown here is derived from an EMBL/GenBank/DDBJ whole genome shotgun (WGS) entry which is preliminary data.</text>
</comment>
<keyword evidence="1" id="KW-0472">Membrane</keyword>
<evidence type="ECO:0000313" key="3">
    <source>
        <dbReference type="Proteomes" id="UP000027920"/>
    </source>
</evidence>
<dbReference type="Proteomes" id="UP000027920">
    <property type="component" value="Unassembled WGS sequence"/>
</dbReference>
<gene>
    <name evidence="2" type="ORF">A1O9_02746</name>
</gene>
<dbReference type="RefSeq" id="XP_013263771.1">
    <property type="nucleotide sequence ID" value="XM_013408317.1"/>
</dbReference>
<accession>A0A072PMT2</accession>
<evidence type="ECO:0000256" key="1">
    <source>
        <dbReference type="SAM" id="Phobius"/>
    </source>
</evidence>
<proteinExistence type="predicted"/>
<dbReference type="AlphaFoldDB" id="A0A072PMT2"/>
<reference evidence="2 3" key="1">
    <citation type="submission" date="2013-03" db="EMBL/GenBank/DDBJ databases">
        <title>The Genome Sequence of Exophiala aquamarina CBS 119918.</title>
        <authorList>
            <consortium name="The Broad Institute Genomics Platform"/>
            <person name="Cuomo C."/>
            <person name="de Hoog S."/>
            <person name="Gorbushina A."/>
            <person name="Walker B."/>
            <person name="Young S.K."/>
            <person name="Zeng Q."/>
            <person name="Gargeya S."/>
            <person name="Fitzgerald M."/>
            <person name="Haas B."/>
            <person name="Abouelleil A."/>
            <person name="Allen A.W."/>
            <person name="Alvarado L."/>
            <person name="Arachchi H.M."/>
            <person name="Berlin A.M."/>
            <person name="Chapman S.B."/>
            <person name="Gainer-Dewar J."/>
            <person name="Goldberg J."/>
            <person name="Griggs A."/>
            <person name="Gujja S."/>
            <person name="Hansen M."/>
            <person name="Howarth C."/>
            <person name="Imamovic A."/>
            <person name="Ireland A."/>
            <person name="Larimer J."/>
            <person name="McCowan C."/>
            <person name="Murphy C."/>
            <person name="Pearson M."/>
            <person name="Poon T.W."/>
            <person name="Priest M."/>
            <person name="Roberts A."/>
            <person name="Saif S."/>
            <person name="Shea T."/>
            <person name="Sisk P."/>
            <person name="Sykes S."/>
            <person name="Wortman J."/>
            <person name="Nusbaum C."/>
            <person name="Birren B."/>
        </authorList>
    </citation>
    <scope>NUCLEOTIDE SEQUENCE [LARGE SCALE GENOMIC DNA]</scope>
    <source>
        <strain evidence="2 3">CBS 119918</strain>
    </source>
</reference>
<dbReference type="EMBL" id="AMGV01000002">
    <property type="protein sequence ID" value="KEF61181.1"/>
    <property type="molecule type" value="Genomic_DNA"/>
</dbReference>
<sequence>MNHLGFVFFTLLLLAVLSSLAFFAMRRKRLAREAAVLPTYHQVSHHRSASISNFNTGRKNESVFVYDEKMNLIHNSGNPSTTAVPEIHITFPDEDEKPGSSQKGRVVVVHITDSGSVGMEPLNRDILPPYQKEDADRFQSLDLERIGGLREKESSDRRWS</sequence>
<dbReference type="HOGENOM" id="CLU_089389_1_0_1"/>
<keyword evidence="1" id="KW-0812">Transmembrane</keyword>
<name>A0A072PMT2_9EURO</name>
<keyword evidence="3" id="KW-1185">Reference proteome</keyword>
<organism evidence="2 3">
    <name type="scientific">Exophiala aquamarina CBS 119918</name>
    <dbReference type="NCBI Taxonomy" id="1182545"/>
    <lineage>
        <taxon>Eukaryota</taxon>
        <taxon>Fungi</taxon>
        <taxon>Dikarya</taxon>
        <taxon>Ascomycota</taxon>
        <taxon>Pezizomycotina</taxon>
        <taxon>Eurotiomycetes</taxon>
        <taxon>Chaetothyriomycetidae</taxon>
        <taxon>Chaetothyriales</taxon>
        <taxon>Herpotrichiellaceae</taxon>
        <taxon>Exophiala</taxon>
    </lineage>
</organism>